<dbReference type="NCBIfam" id="TIGR01787">
    <property type="entry name" value="squalene_cyclas"/>
    <property type="match status" value="1"/>
</dbReference>
<keyword evidence="4" id="KW-0413">Isomerase</keyword>
<dbReference type="Proteomes" id="UP000198640">
    <property type="component" value="Unassembled WGS sequence"/>
</dbReference>
<dbReference type="SFLD" id="SFLDG01016">
    <property type="entry name" value="Prenyltransferase_Like_2"/>
    <property type="match status" value="1"/>
</dbReference>
<evidence type="ECO:0000256" key="1">
    <source>
        <dbReference type="ARBA" id="ARBA00004999"/>
    </source>
</evidence>
<dbReference type="Pfam" id="PF13243">
    <property type="entry name" value="SQHop_cyclase_C"/>
    <property type="match status" value="1"/>
</dbReference>
<dbReference type="Gene3D" id="1.50.10.20">
    <property type="match status" value="2"/>
</dbReference>
<dbReference type="InterPro" id="IPR018333">
    <property type="entry name" value="Squalene_cyclase"/>
</dbReference>
<dbReference type="InterPro" id="IPR006400">
    <property type="entry name" value="Hopene-cyclase"/>
</dbReference>
<accession>A0A1H3L0H7</accession>
<evidence type="ECO:0000256" key="4">
    <source>
        <dbReference type="ARBA" id="ARBA00023235"/>
    </source>
</evidence>
<sequence>MSSLSQQICHSKVEKSAINGQSSMADENPYHSHALAMLDDAIANARNAIGALQQADGHWCLPLEADCTIPAEYILMMHFMDELDDILERKLANFIRAQQVSEGHGGWALYYGGGFDISCSVKSYYALKLAGDSPDAAHMIQARNAILEYGGAARANVFTRLMLAMFRQIPWRGVPFVPAELMMLPRWFPFHLSKVAYWSRTVMVPLSILCTLKAKAANPRNVHVRELFTVDPDQERNYFPVRTPLNRLFLYLERFGSMLEPLIPSFVRRKAVRMAEQWTIERLNGKDGLGAIFPAMVNAYEALALLGYPYDHPYRQQCRQALRDLLVDEGERAWCQPCVSPVWDTVLTCLALQEDQQADQAVIRRALDWLVPLQVLDEPGDWRDSQPSLPGGGWAFQYANPHYPDLDDTAAAAWALRQANVETYQESITRAADWLAGMQSSNGGFAAFDIDNTYYYLNELPFADHGALLDPPSSDVTARCVGFLAMHGDPRHQAVVKRGLDYLFSEQEANGAWFGRWGSNYIYGTWSVLEALRLARIDTNHAAIRRAVQWLTSVQRSDGGWGESNDSYLDPQLAGQAVASTSFQTAWALLGLMAAGETDSPAVRRGIDYLLRTQTSAGIWEEPWFTAPGFPRVFYLKYHGYSKFFPLWALARYRASLSQTVA</sequence>
<evidence type="ECO:0000259" key="5">
    <source>
        <dbReference type="Pfam" id="PF13243"/>
    </source>
</evidence>
<evidence type="ECO:0000313" key="7">
    <source>
        <dbReference type="EMBL" id="SDY57913.1"/>
    </source>
</evidence>
<evidence type="ECO:0000313" key="8">
    <source>
        <dbReference type="Proteomes" id="UP000198640"/>
    </source>
</evidence>
<keyword evidence="8" id="KW-1185">Reference proteome</keyword>
<dbReference type="SUPFAM" id="SSF48239">
    <property type="entry name" value="Terpenoid cyclases/Protein prenyltransferases"/>
    <property type="match status" value="2"/>
</dbReference>
<dbReference type="PANTHER" id="PTHR11764">
    <property type="entry name" value="TERPENE CYCLASE/MUTASE FAMILY MEMBER"/>
    <property type="match status" value="1"/>
</dbReference>
<organism evidence="7 8">
    <name type="scientific">Nitrosomonas halophila</name>
    <dbReference type="NCBI Taxonomy" id="44576"/>
    <lineage>
        <taxon>Bacteria</taxon>
        <taxon>Pseudomonadati</taxon>
        <taxon>Pseudomonadota</taxon>
        <taxon>Betaproteobacteria</taxon>
        <taxon>Nitrosomonadales</taxon>
        <taxon>Nitrosomonadaceae</taxon>
        <taxon>Nitrosomonas</taxon>
    </lineage>
</organism>
<keyword evidence="3" id="KW-0677">Repeat</keyword>
<dbReference type="GO" id="GO:0005811">
    <property type="term" value="C:lipid droplet"/>
    <property type="evidence" value="ECO:0007669"/>
    <property type="project" value="InterPro"/>
</dbReference>
<feature type="domain" description="Squalene cyclase N-terminal" evidence="6">
    <location>
        <begin position="42"/>
        <end position="329"/>
    </location>
</feature>
<evidence type="ECO:0000259" key="6">
    <source>
        <dbReference type="Pfam" id="PF13249"/>
    </source>
</evidence>
<dbReference type="PANTHER" id="PTHR11764:SF20">
    <property type="entry name" value="LANOSTEROL SYNTHASE"/>
    <property type="match status" value="1"/>
</dbReference>
<reference evidence="7 8" key="1">
    <citation type="submission" date="2016-10" db="EMBL/GenBank/DDBJ databases">
        <authorList>
            <person name="de Groot N.N."/>
        </authorList>
    </citation>
    <scope>NUCLEOTIDE SEQUENCE [LARGE SCALE GENOMIC DNA]</scope>
    <source>
        <strain evidence="7 8">Nm1</strain>
    </source>
</reference>
<dbReference type="UniPathway" id="UPA00337"/>
<dbReference type="AlphaFoldDB" id="A0A1H3L0H7"/>
<feature type="domain" description="Squalene cyclase C-terminal" evidence="5">
    <location>
        <begin position="339"/>
        <end position="654"/>
    </location>
</feature>
<dbReference type="Pfam" id="PF13249">
    <property type="entry name" value="SQHop_cyclase_N"/>
    <property type="match status" value="1"/>
</dbReference>
<name>A0A1H3L0H7_9PROT</name>
<dbReference type="NCBIfam" id="TIGR01507">
    <property type="entry name" value="hopene_cyclase"/>
    <property type="match status" value="1"/>
</dbReference>
<proteinExistence type="inferred from homology"/>
<dbReference type="InterPro" id="IPR032697">
    <property type="entry name" value="SQ_cyclase_N"/>
</dbReference>
<dbReference type="EMBL" id="FNOY01000044">
    <property type="protein sequence ID" value="SDY57913.1"/>
    <property type="molecule type" value="Genomic_DNA"/>
</dbReference>
<protein>
    <submittedName>
        <fullName evidence="7">Squalene-hopene/tetraprenyl-beta-curcumene cyclase</fullName>
    </submittedName>
</protein>
<dbReference type="InterPro" id="IPR032696">
    <property type="entry name" value="SQ_cyclase_C"/>
</dbReference>
<evidence type="ECO:0000256" key="2">
    <source>
        <dbReference type="ARBA" id="ARBA00009755"/>
    </source>
</evidence>
<comment type="pathway">
    <text evidence="1">Secondary metabolite biosynthesis; hopanoid biosynthesis.</text>
</comment>
<dbReference type="InterPro" id="IPR008930">
    <property type="entry name" value="Terpenoid_cyclase/PrenylTrfase"/>
</dbReference>
<evidence type="ECO:0000256" key="3">
    <source>
        <dbReference type="ARBA" id="ARBA00022737"/>
    </source>
</evidence>
<dbReference type="CDD" id="cd02892">
    <property type="entry name" value="SQCY_1"/>
    <property type="match status" value="1"/>
</dbReference>
<gene>
    <name evidence="7" type="ORF">SAMN05421881_104415</name>
</gene>
<dbReference type="GO" id="GO:0016104">
    <property type="term" value="P:triterpenoid biosynthetic process"/>
    <property type="evidence" value="ECO:0007669"/>
    <property type="project" value="InterPro"/>
</dbReference>
<dbReference type="GO" id="GO:0016866">
    <property type="term" value="F:intramolecular transferase activity"/>
    <property type="evidence" value="ECO:0007669"/>
    <property type="project" value="InterPro"/>
</dbReference>
<dbReference type="STRING" id="44576.SAMN05421881_104415"/>
<comment type="similarity">
    <text evidence="2">Belongs to the terpene cyclase/mutase family.</text>
</comment>